<feature type="non-terminal residue" evidence="1">
    <location>
        <position position="83"/>
    </location>
</feature>
<sequence length="83" mass="9781">VSEIPALVDKLVRELDERKEKITRVANLLSPIRRLPAEMLTEIFMNYIEPDAQRLYNALPRPLLLSQICAQWRNLVQLTPRLW</sequence>
<keyword evidence="2" id="KW-1185">Reference proteome</keyword>
<dbReference type="OrthoDB" id="3063971at2759"/>
<name>A0A4S8MBX2_DENBC</name>
<organism evidence="1 2">
    <name type="scientific">Dendrothele bispora (strain CBS 962.96)</name>
    <dbReference type="NCBI Taxonomy" id="1314807"/>
    <lineage>
        <taxon>Eukaryota</taxon>
        <taxon>Fungi</taxon>
        <taxon>Dikarya</taxon>
        <taxon>Basidiomycota</taxon>
        <taxon>Agaricomycotina</taxon>
        <taxon>Agaricomycetes</taxon>
        <taxon>Agaricomycetidae</taxon>
        <taxon>Agaricales</taxon>
        <taxon>Agaricales incertae sedis</taxon>
        <taxon>Dendrothele</taxon>
    </lineage>
</organism>
<feature type="non-terminal residue" evidence="1">
    <location>
        <position position="1"/>
    </location>
</feature>
<proteinExistence type="predicted"/>
<evidence type="ECO:0000313" key="1">
    <source>
        <dbReference type="EMBL" id="THV00013.1"/>
    </source>
</evidence>
<protein>
    <submittedName>
        <fullName evidence="1">Uncharacterized protein</fullName>
    </submittedName>
</protein>
<dbReference type="EMBL" id="ML179110">
    <property type="protein sequence ID" value="THV00013.1"/>
    <property type="molecule type" value="Genomic_DNA"/>
</dbReference>
<evidence type="ECO:0000313" key="2">
    <source>
        <dbReference type="Proteomes" id="UP000297245"/>
    </source>
</evidence>
<gene>
    <name evidence="1" type="ORF">K435DRAFT_606193</name>
</gene>
<reference evidence="1 2" key="1">
    <citation type="journal article" date="2019" name="Nat. Ecol. Evol.">
        <title>Megaphylogeny resolves global patterns of mushroom evolution.</title>
        <authorList>
            <person name="Varga T."/>
            <person name="Krizsan K."/>
            <person name="Foldi C."/>
            <person name="Dima B."/>
            <person name="Sanchez-Garcia M."/>
            <person name="Sanchez-Ramirez S."/>
            <person name="Szollosi G.J."/>
            <person name="Szarkandi J.G."/>
            <person name="Papp V."/>
            <person name="Albert L."/>
            <person name="Andreopoulos W."/>
            <person name="Angelini C."/>
            <person name="Antonin V."/>
            <person name="Barry K.W."/>
            <person name="Bougher N.L."/>
            <person name="Buchanan P."/>
            <person name="Buyck B."/>
            <person name="Bense V."/>
            <person name="Catcheside P."/>
            <person name="Chovatia M."/>
            <person name="Cooper J."/>
            <person name="Damon W."/>
            <person name="Desjardin D."/>
            <person name="Finy P."/>
            <person name="Geml J."/>
            <person name="Haridas S."/>
            <person name="Hughes K."/>
            <person name="Justo A."/>
            <person name="Karasinski D."/>
            <person name="Kautmanova I."/>
            <person name="Kiss B."/>
            <person name="Kocsube S."/>
            <person name="Kotiranta H."/>
            <person name="LaButti K.M."/>
            <person name="Lechner B.E."/>
            <person name="Liimatainen K."/>
            <person name="Lipzen A."/>
            <person name="Lukacs Z."/>
            <person name="Mihaltcheva S."/>
            <person name="Morgado L.N."/>
            <person name="Niskanen T."/>
            <person name="Noordeloos M.E."/>
            <person name="Ohm R.A."/>
            <person name="Ortiz-Santana B."/>
            <person name="Ovrebo C."/>
            <person name="Racz N."/>
            <person name="Riley R."/>
            <person name="Savchenko A."/>
            <person name="Shiryaev A."/>
            <person name="Soop K."/>
            <person name="Spirin V."/>
            <person name="Szebenyi C."/>
            <person name="Tomsovsky M."/>
            <person name="Tulloss R.E."/>
            <person name="Uehling J."/>
            <person name="Grigoriev I.V."/>
            <person name="Vagvolgyi C."/>
            <person name="Papp T."/>
            <person name="Martin F.M."/>
            <person name="Miettinen O."/>
            <person name="Hibbett D.S."/>
            <person name="Nagy L.G."/>
        </authorList>
    </citation>
    <scope>NUCLEOTIDE SEQUENCE [LARGE SCALE GENOMIC DNA]</scope>
    <source>
        <strain evidence="1 2">CBS 962.96</strain>
    </source>
</reference>
<dbReference type="AlphaFoldDB" id="A0A4S8MBX2"/>
<accession>A0A4S8MBX2</accession>
<dbReference type="Proteomes" id="UP000297245">
    <property type="component" value="Unassembled WGS sequence"/>
</dbReference>